<feature type="transmembrane region" description="Helical" evidence="1">
    <location>
        <begin position="86"/>
        <end position="106"/>
    </location>
</feature>
<dbReference type="STRING" id="1714355.BTO28_05060"/>
<feature type="transmembrane region" description="Helical" evidence="1">
    <location>
        <begin position="126"/>
        <end position="149"/>
    </location>
</feature>
<dbReference type="Gene3D" id="1.20.144.10">
    <property type="entry name" value="Phosphatidic acid phosphatase type 2/haloperoxidase"/>
    <property type="match status" value="2"/>
</dbReference>
<feature type="transmembrane region" description="Helical" evidence="1">
    <location>
        <begin position="55"/>
        <end position="77"/>
    </location>
</feature>
<proteinExistence type="predicted"/>
<keyword evidence="4" id="KW-1185">Reference proteome</keyword>
<dbReference type="SMART" id="SM00014">
    <property type="entry name" value="acidPPc"/>
    <property type="match status" value="1"/>
</dbReference>
<name>A0A1V2AA35_9BACI</name>
<feature type="domain" description="Phosphatidic acid phosphatase type 2/haloperoxidase" evidence="2">
    <location>
        <begin position="85"/>
        <end position="204"/>
    </location>
</feature>
<accession>A0A1V2AA35</accession>
<feature type="transmembrane region" description="Helical" evidence="1">
    <location>
        <begin position="189"/>
        <end position="207"/>
    </location>
</feature>
<keyword evidence="1" id="KW-0812">Transmembrane</keyword>
<evidence type="ECO:0000259" key="2">
    <source>
        <dbReference type="SMART" id="SM00014"/>
    </source>
</evidence>
<sequence>MIYENKRLTSIMTASLVIFVSIAFLSLYNDGFLFDEVITSWIAQNSNAMVESMELITVIGSSEFILVATLGMTVFFLSKRDWFNSFFLIILTFGGILLNLLLKVSFQRKRPGEMSNIEVFNYTIEIASYSFPSGHTMRSVILFTFLIYISYRLVKKESIKILLYAICSIIIAGVALSRIVLGAHFLSDTIAAISISVAWFCFVYITCQSYIKKCKSAG</sequence>
<reference evidence="3 4" key="1">
    <citation type="submission" date="2016-12" db="EMBL/GenBank/DDBJ databases">
        <title>Domibacillus sp. SAB 38T whole genome sequencing.</title>
        <authorList>
            <person name="Verma A."/>
            <person name="Ojha A.K."/>
            <person name="Krishnamurthi S."/>
        </authorList>
    </citation>
    <scope>NUCLEOTIDE SEQUENCE [LARGE SCALE GENOMIC DNA]</scope>
    <source>
        <strain evidence="3 4">SAB 38</strain>
    </source>
</reference>
<evidence type="ECO:0000256" key="1">
    <source>
        <dbReference type="SAM" id="Phobius"/>
    </source>
</evidence>
<gene>
    <name evidence="3" type="ORF">BTO28_05060</name>
</gene>
<dbReference type="OrthoDB" id="9789113at2"/>
<dbReference type="AlphaFoldDB" id="A0A1V2AA35"/>
<feature type="transmembrane region" description="Helical" evidence="1">
    <location>
        <begin position="7"/>
        <end position="28"/>
    </location>
</feature>
<dbReference type="Pfam" id="PF01569">
    <property type="entry name" value="PAP2"/>
    <property type="match status" value="1"/>
</dbReference>
<dbReference type="SUPFAM" id="SSF48317">
    <property type="entry name" value="Acid phosphatase/Vanadium-dependent haloperoxidase"/>
    <property type="match status" value="1"/>
</dbReference>
<dbReference type="InterPro" id="IPR036938">
    <property type="entry name" value="PAP2/HPO_sf"/>
</dbReference>
<keyword evidence="1" id="KW-0472">Membrane</keyword>
<dbReference type="EMBL" id="MSFI01000008">
    <property type="protein sequence ID" value="OMP67858.1"/>
    <property type="molecule type" value="Genomic_DNA"/>
</dbReference>
<organism evidence="3 4">
    <name type="scientific">Domibacillus epiphyticus</name>
    <dbReference type="NCBI Taxonomy" id="1714355"/>
    <lineage>
        <taxon>Bacteria</taxon>
        <taxon>Bacillati</taxon>
        <taxon>Bacillota</taxon>
        <taxon>Bacilli</taxon>
        <taxon>Bacillales</taxon>
        <taxon>Bacillaceae</taxon>
        <taxon>Domibacillus</taxon>
    </lineage>
</organism>
<dbReference type="Proteomes" id="UP000188613">
    <property type="component" value="Unassembled WGS sequence"/>
</dbReference>
<dbReference type="RefSeq" id="WP_076764461.1">
    <property type="nucleotide sequence ID" value="NZ_MSFI01000008.1"/>
</dbReference>
<comment type="caution">
    <text evidence="3">The sequence shown here is derived from an EMBL/GenBank/DDBJ whole genome shotgun (WGS) entry which is preliminary data.</text>
</comment>
<dbReference type="PANTHER" id="PTHR14969:SF13">
    <property type="entry name" value="AT30094P"/>
    <property type="match status" value="1"/>
</dbReference>
<feature type="transmembrane region" description="Helical" evidence="1">
    <location>
        <begin position="161"/>
        <end position="183"/>
    </location>
</feature>
<keyword evidence="1" id="KW-1133">Transmembrane helix</keyword>
<evidence type="ECO:0000313" key="3">
    <source>
        <dbReference type="EMBL" id="OMP67858.1"/>
    </source>
</evidence>
<dbReference type="CDD" id="cd03392">
    <property type="entry name" value="PAP2_like_2"/>
    <property type="match status" value="1"/>
</dbReference>
<protein>
    <recommendedName>
        <fullName evidence="2">Phosphatidic acid phosphatase type 2/haloperoxidase domain-containing protein</fullName>
    </recommendedName>
</protein>
<dbReference type="PANTHER" id="PTHR14969">
    <property type="entry name" value="SPHINGOSINE-1-PHOSPHATE PHOSPHOHYDROLASE"/>
    <property type="match status" value="1"/>
</dbReference>
<evidence type="ECO:0000313" key="4">
    <source>
        <dbReference type="Proteomes" id="UP000188613"/>
    </source>
</evidence>
<dbReference type="InterPro" id="IPR000326">
    <property type="entry name" value="PAP2/HPO"/>
</dbReference>